<proteinExistence type="predicted"/>
<dbReference type="Proteomes" id="UP000182660">
    <property type="component" value="Unassembled WGS sequence"/>
</dbReference>
<dbReference type="OrthoDB" id="5451596at2"/>
<dbReference type="EMBL" id="FPLJ01000078">
    <property type="protein sequence ID" value="SGY98066.1"/>
    <property type="molecule type" value="Genomic_DNA"/>
</dbReference>
<dbReference type="HOGENOM" id="CLU_158008_1_0_6"/>
<keyword evidence="3" id="KW-1185">Reference proteome</keyword>
<protein>
    <submittedName>
        <fullName evidence="2">Uncharacterized protein</fullName>
    </submittedName>
</protein>
<reference evidence="2 4" key="1">
    <citation type="submission" date="2016-11" db="EMBL/GenBank/DDBJ databases">
        <authorList>
            <person name="Jaros S."/>
            <person name="Januszkiewicz K."/>
            <person name="Wedrychowicz H."/>
        </authorList>
    </citation>
    <scope>NUCLEOTIDE SEQUENCE [LARGE SCALE GENOMIC DNA]</scope>
    <source>
        <strain evidence="2">NVI 5450</strain>
    </source>
</reference>
<dbReference type="CDD" id="cd07184">
    <property type="entry name" value="E_set_Isoamylase_like_N"/>
    <property type="match status" value="1"/>
</dbReference>
<dbReference type="AlphaFoldDB" id="A0A090IDI6"/>
<evidence type="ECO:0000313" key="3">
    <source>
        <dbReference type="Proteomes" id="UP000182660"/>
    </source>
</evidence>
<dbReference type="InterPro" id="IPR014756">
    <property type="entry name" value="Ig_E-set"/>
</dbReference>
<evidence type="ECO:0000313" key="1">
    <source>
        <dbReference type="EMBL" id="SGY98066.1"/>
    </source>
</evidence>
<reference evidence="1 3" key="2">
    <citation type="submission" date="2016-11" db="EMBL/GenBank/DDBJ databases">
        <authorList>
            <person name="Klemetsen T."/>
        </authorList>
    </citation>
    <scope>NUCLEOTIDE SEQUENCE [LARGE SCALE GENOMIC DNA]</scope>
    <source>
        <strain evidence="1">MT 2528</strain>
    </source>
</reference>
<gene>
    <name evidence="1" type="ORF">MT2528_3547</name>
    <name evidence="2" type="ORF">NVI5450_3744</name>
</gene>
<evidence type="ECO:0000313" key="2">
    <source>
        <dbReference type="EMBL" id="SGZ11802.1"/>
    </source>
</evidence>
<dbReference type="SUPFAM" id="SSF81296">
    <property type="entry name" value="E set domains"/>
    <property type="match status" value="1"/>
</dbReference>
<name>A0A090IDI6_9GAMM</name>
<dbReference type="GeneID" id="61297364"/>
<dbReference type="Gene3D" id="2.60.40.10">
    <property type="entry name" value="Immunoglobulins"/>
    <property type="match status" value="1"/>
</dbReference>
<sequence length="106" mass="12569">MLKKRFFKTKAEADVTFEFACDATTTLISSDTVELFADFNNWQAIPMKFIKKDNVFRTKVRLPENRQFHFRYLINNNKWHNDHNADLYLPNTYGTENSVVSTLRTQ</sequence>
<dbReference type="STRING" id="80854.MVIS_2406"/>
<accession>A0A090IDI6</accession>
<organism evidence="2 4">
    <name type="scientific">Moritella viscosa</name>
    <dbReference type="NCBI Taxonomy" id="80854"/>
    <lineage>
        <taxon>Bacteria</taxon>
        <taxon>Pseudomonadati</taxon>
        <taxon>Pseudomonadota</taxon>
        <taxon>Gammaproteobacteria</taxon>
        <taxon>Alteromonadales</taxon>
        <taxon>Moritellaceae</taxon>
        <taxon>Moritella</taxon>
    </lineage>
</organism>
<dbReference type="PATRIC" id="fig|80854.5.peg.2563"/>
<dbReference type="EMBL" id="FPLD01000102">
    <property type="protein sequence ID" value="SGZ11802.1"/>
    <property type="molecule type" value="Genomic_DNA"/>
</dbReference>
<dbReference type="RefSeq" id="WP_045110588.1">
    <property type="nucleotide sequence ID" value="NZ_CAWQZC010000025.1"/>
</dbReference>
<dbReference type="InterPro" id="IPR013783">
    <property type="entry name" value="Ig-like_fold"/>
</dbReference>
<evidence type="ECO:0000313" key="4">
    <source>
        <dbReference type="Proteomes" id="UP000183794"/>
    </source>
</evidence>
<dbReference type="Proteomes" id="UP000183794">
    <property type="component" value="Unassembled WGS sequence"/>
</dbReference>
<dbReference type="KEGG" id="mvs:MVIS_2406"/>